<evidence type="ECO:0000313" key="2">
    <source>
        <dbReference type="EMBL" id="GMI93275.1"/>
    </source>
</evidence>
<dbReference type="OrthoDB" id="548115at2759"/>
<reference evidence="2" key="1">
    <citation type="submission" date="2023-05" db="EMBL/GenBank/DDBJ databases">
        <title>Genome and transcriptome analyses reveal genes involved in the formation of fine ridges on petal epidermal cells in Hibiscus trionum.</title>
        <authorList>
            <person name="Koshimizu S."/>
            <person name="Masuda S."/>
            <person name="Ishii T."/>
            <person name="Shirasu K."/>
            <person name="Hoshino A."/>
            <person name="Arita M."/>
        </authorList>
    </citation>
    <scope>NUCLEOTIDE SEQUENCE</scope>
    <source>
        <strain evidence="2">Hamamatsu line</strain>
    </source>
</reference>
<feature type="chain" id="PRO_5040916877" evidence="1">
    <location>
        <begin position="20"/>
        <end position="282"/>
    </location>
</feature>
<dbReference type="PANTHER" id="PTHR31579">
    <property type="entry name" value="OS03G0796600 PROTEIN"/>
    <property type="match status" value="1"/>
</dbReference>
<dbReference type="AlphaFoldDB" id="A0A9W7MCG6"/>
<comment type="caution">
    <text evidence="2">The sequence shown here is derived from an EMBL/GenBank/DDBJ whole genome shotgun (WGS) entry which is preliminary data.</text>
</comment>
<sequence>MRIRVLFFMMWRMNKIAVAFNEAARLSESSGCEYSPEDSTETDLSDLVNSYFESGGFEDENDEAATSRRQRDVSDCYCSESETKNMLLELLRYDEEDNEKQMVRKETEHACEMFVGSEEFKRRLMSHLRDKGFDAGLCKSRWDKSVRNLLSGAHEYVDVYTNGTRHIVEVNLVAQFEIARPTSSYASLLEIIPPIFVGKPEELKRVVKLMCKAMRESMKAKDMHLPPWRRNGYVQSKWFARYKRTVNEVLIRPTISIDCRDNVAGKDGLKVGYLTAAFEGTN</sequence>
<gene>
    <name evidence="2" type="ORF">HRI_002996800</name>
</gene>
<accession>A0A9W7MCG6</accession>
<dbReference type="Proteomes" id="UP001165190">
    <property type="component" value="Unassembled WGS sequence"/>
</dbReference>
<dbReference type="NCBIfam" id="TIGR01615">
    <property type="entry name" value="A_thal_3542"/>
    <property type="match status" value="1"/>
</dbReference>
<keyword evidence="1" id="KW-0732">Signal</keyword>
<organism evidence="2 3">
    <name type="scientific">Hibiscus trionum</name>
    <name type="common">Flower of an hour</name>
    <dbReference type="NCBI Taxonomy" id="183268"/>
    <lineage>
        <taxon>Eukaryota</taxon>
        <taxon>Viridiplantae</taxon>
        <taxon>Streptophyta</taxon>
        <taxon>Embryophyta</taxon>
        <taxon>Tracheophyta</taxon>
        <taxon>Spermatophyta</taxon>
        <taxon>Magnoliopsida</taxon>
        <taxon>eudicotyledons</taxon>
        <taxon>Gunneridae</taxon>
        <taxon>Pentapetalae</taxon>
        <taxon>rosids</taxon>
        <taxon>malvids</taxon>
        <taxon>Malvales</taxon>
        <taxon>Malvaceae</taxon>
        <taxon>Malvoideae</taxon>
        <taxon>Hibiscus</taxon>
    </lineage>
</organism>
<feature type="signal peptide" evidence="1">
    <location>
        <begin position="1"/>
        <end position="19"/>
    </location>
</feature>
<evidence type="ECO:0000313" key="3">
    <source>
        <dbReference type="Proteomes" id="UP001165190"/>
    </source>
</evidence>
<dbReference type="InterPro" id="IPR006502">
    <property type="entry name" value="PDDEXK-like"/>
</dbReference>
<dbReference type="PANTHER" id="PTHR31579:SF87">
    <property type="match status" value="1"/>
</dbReference>
<proteinExistence type="predicted"/>
<dbReference type="Pfam" id="PF04720">
    <property type="entry name" value="PDDEXK_6"/>
    <property type="match status" value="1"/>
</dbReference>
<name>A0A9W7MCG6_HIBTR</name>
<dbReference type="EMBL" id="BSYR01000025">
    <property type="protein sequence ID" value="GMI93275.1"/>
    <property type="molecule type" value="Genomic_DNA"/>
</dbReference>
<evidence type="ECO:0000256" key="1">
    <source>
        <dbReference type="SAM" id="SignalP"/>
    </source>
</evidence>
<keyword evidence="3" id="KW-1185">Reference proteome</keyword>
<protein>
    <submittedName>
        <fullName evidence="2">Uncharacterized protein</fullName>
    </submittedName>
</protein>